<proteinExistence type="inferred from homology"/>
<feature type="domain" description="HTH lysR-type" evidence="6">
    <location>
        <begin position="1"/>
        <end position="58"/>
    </location>
</feature>
<name>A0ABR5I9M4_9ACTN</name>
<evidence type="ECO:0000256" key="4">
    <source>
        <dbReference type="ARBA" id="ARBA00023159"/>
    </source>
</evidence>
<dbReference type="PRINTS" id="PR00039">
    <property type="entry name" value="HTHLYSR"/>
</dbReference>
<dbReference type="PROSITE" id="PS50931">
    <property type="entry name" value="HTH_LYSR"/>
    <property type="match status" value="1"/>
</dbReference>
<keyword evidence="8" id="KW-1185">Reference proteome</keyword>
<evidence type="ECO:0000256" key="5">
    <source>
        <dbReference type="ARBA" id="ARBA00023163"/>
    </source>
</evidence>
<reference evidence="7 8" key="1">
    <citation type="submission" date="2015-05" db="EMBL/GenBank/DDBJ databases">
        <title>Draft genome sequence of the bacterium Gordonia jacobaea a new member of the Gordonia genus.</title>
        <authorList>
            <person name="Jimenez-Galisteo G."/>
            <person name="Dominguez A."/>
            <person name="Munoz E."/>
            <person name="Vinas M."/>
        </authorList>
    </citation>
    <scope>NUCLEOTIDE SEQUENCE [LARGE SCALE GENOMIC DNA]</scope>
    <source>
        <strain evidence="8">mv1</strain>
    </source>
</reference>
<dbReference type="InterPro" id="IPR005119">
    <property type="entry name" value="LysR_subst-bd"/>
</dbReference>
<sequence length="288" mass="31622">MDVMHLRYFLAVARELNFTRAAESLHMSAPPLSKRIKALESELGVRLFDRSTHHTALTDAGRALIPLAERVVADLDALPSAVRASQHTDLRVAVPDELTHAQRRRISAVADQVDETHRVIFSQMPSLEMPEQLLGGEIDLAISHLPEHHPDLVGTLLASSRVVAVVDASRFAGAAAITTADLRGMTLVSGPRHWDLRYGPYTRLLRDLGVLVDASHRYSTISGMALMLRGGDRFTLVPEETESMRAIDRSEFTLLPISDLAMPMDTWAIRRADSDDLDAVVAALAVDA</sequence>
<dbReference type="Gene3D" id="1.10.10.10">
    <property type="entry name" value="Winged helix-like DNA-binding domain superfamily/Winged helix DNA-binding domain"/>
    <property type="match status" value="1"/>
</dbReference>
<dbReference type="InterPro" id="IPR036388">
    <property type="entry name" value="WH-like_DNA-bd_sf"/>
</dbReference>
<keyword evidence="2" id="KW-0805">Transcription regulation</keyword>
<evidence type="ECO:0000256" key="2">
    <source>
        <dbReference type="ARBA" id="ARBA00023015"/>
    </source>
</evidence>
<dbReference type="Proteomes" id="UP000037247">
    <property type="component" value="Unassembled WGS sequence"/>
</dbReference>
<protein>
    <submittedName>
        <fullName evidence="7">LysR family transcriptional regulator</fullName>
    </submittedName>
</protein>
<organism evidence="7 8">
    <name type="scientific">Gordonia jacobaea</name>
    <dbReference type="NCBI Taxonomy" id="122202"/>
    <lineage>
        <taxon>Bacteria</taxon>
        <taxon>Bacillati</taxon>
        <taxon>Actinomycetota</taxon>
        <taxon>Actinomycetes</taxon>
        <taxon>Mycobacteriales</taxon>
        <taxon>Gordoniaceae</taxon>
        <taxon>Gordonia</taxon>
    </lineage>
</organism>
<dbReference type="InterPro" id="IPR000847">
    <property type="entry name" value="LysR_HTH_N"/>
</dbReference>
<comment type="caution">
    <text evidence="7">The sequence shown here is derived from an EMBL/GenBank/DDBJ whole genome shotgun (WGS) entry which is preliminary data.</text>
</comment>
<evidence type="ECO:0000313" key="7">
    <source>
        <dbReference type="EMBL" id="KNA90394.1"/>
    </source>
</evidence>
<dbReference type="RefSeq" id="WP_049699967.1">
    <property type="nucleotide sequence ID" value="NZ_LDTZ01000019.1"/>
</dbReference>
<keyword evidence="5" id="KW-0804">Transcription</keyword>
<dbReference type="SUPFAM" id="SSF46785">
    <property type="entry name" value="Winged helix' DNA-binding domain"/>
    <property type="match status" value="1"/>
</dbReference>
<accession>A0ABR5I9M4</accession>
<dbReference type="PANTHER" id="PTHR30346:SF28">
    <property type="entry name" value="HTH-TYPE TRANSCRIPTIONAL REGULATOR CYNR"/>
    <property type="match status" value="1"/>
</dbReference>
<evidence type="ECO:0000313" key="8">
    <source>
        <dbReference type="Proteomes" id="UP000037247"/>
    </source>
</evidence>
<gene>
    <name evidence="7" type="ORF">ABW18_16010</name>
</gene>
<dbReference type="PANTHER" id="PTHR30346">
    <property type="entry name" value="TRANSCRIPTIONAL DUAL REGULATOR HCAR-RELATED"/>
    <property type="match status" value="1"/>
</dbReference>
<keyword evidence="4" id="KW-0010">Activator</keyword>
<dbReference type="Pfam" id="PF03466">
    <property type="entry name" value="LysR_substrate"/>
    <property type="match status" value="1"/>
</dbReference>
<evidence type="ECO:0000256" key="1">
    <source>
        <dbReference type="ARBA" id="ARBA00009437"/>
    </source>
</evidence>
<dbReference type="EMBL" id="LDTZ01000019">
    <property type="protein sequence ID" value="KNA90394.1"/>
    <property type="molecule type" value="Genomic_DNA"/>
</dbReference>
<dbReference type="Pfam" id="PF00126">
    <property type="entry name" value="HTH_1"/>
    <property type="match status" value="1"/>
</dbReference>
<dbReference type="InterPro" id="IPR036390">
    <property type="entry name" value="WH_DNA-bd_sf"/>
</dbReference>
<dbReference type="SUPFAM" id="SSF53850">
    <property type="entry name" value="Periplasmic binding protein-like II"/>
    <property type="match status" value="1"/>
</dbReference>
<comment type="similarity">
    <text evidence="1">Belongs to the LysR transcriptional regulatory family.</text>
</comment>
<evidence type="ECO:0000259" key="6">
    <source>
        <dbReference type="PROSITE" id="PS50931"/>
    </source>
</evidence>
<evidence type="ECO:0000256" key="3">
    <source>
        <dbReference type="ARBA" id="ARBA00023125"/>
    </source>
</evidence>
<dbReference type="Gene3D" id="3.40.190.290">
    <property type="match status" value="1"/>
</dbReference>
<keyword evidence="3" id="KW-0238">DNA-binding</keyword>